<dbReference type="InterPro" id="IPR018997">
    <property type="entry name" value="PUB_domain"/>
</dbReference>
<dbReference type="Gene3D" id="2.60.120.260">
    <property type="entry name" value="Galactose-binding domain-like"/>
    <property type="match status" value="1"/>
</dbReference>
<sequence>MSQSLVQLYCYDLSGGMAANMSKMLIGEQLDAIWHTAIVVYQKEFYFDGGTGIVFESPGKTRFGQPRRVEVLGETTKTEAEFNMWTQQQRGNGFGPNDYSLLDRNCNHFTQEAARFLVNRDIPDEIRNMIPKVLGTPLGRMLRPLLESVTAVGKSAPPSTMQGGAPPTAEGVGLYSTRKQLTEAEEEDLMVALAMLQSNEFLSSGSQEGLDITRGAIALIRTSLLNILEQPTDPKYRGLLTTSQSYRTKLLPLEKSGVVEIFRLSGFRLRQHPSGTGQQWYLSDADGSEEILSIMIAYLNDLMDAVNGEAPVSAPVGKTSTCDEVPHDVQEIHPPEEVTEKNPGDNALQIIQHDAGQPLCSLKELEEWSATKPGIITPAVACRRRVFGGPWKATRLLVCHDMCGGYNPSDYARFALCDASSSVARVVDTSYTVSYWNLVDYFVYFSHHRVSIPPKEWINAAHREGVPMLGTFITEWDASDIYALLDSANAMDKFIHQLVELCNAYNFDGYLINIENSLVPIVARRLVAFLAKLQHALNNNRPPSSIDRTVIWYDAVTITGQLNYQNSLTPENKPFFDVSNGLFTNYGWNPRQLPASAALAGDRARAVYVGVDVFGRSQMYGGGGYDSGKAAECAERAKLSVALFAPGWTLEVEGKENREIFLRADAKMWFGLQEIFEVKHVEYDSLPLWSCFRSGVGKQFYVNGKRVVGGSSYATEWCQLSRTHFIPCYRFSLSWSETDSWCVLPLEGDDDNEHSLLPVEWITDPVWMGDRSIRFNLPPAKAVTLMRSKISLAGCSNINGVLAFIDTAWWRGPNEDNTFFPHLRVEGGFEGSISHIILDEKNAPDGTGVVVSVGGWYICRYAIPAITNWSYITSVSVLNTSLDQPLSCTLGGVGFLSSDEREKFQSLLLVGQPQKLSADQFSIHLTKQPTVVVVEMNLEQKAEEETWINFLLLTNVLTEEGTSVYVYMGEYEKKATLQIELRIPASATVKELLLYPVSPGS</sequence>
<name>K2NBV5_TRYCR</name>
<dbReference type="GO" id="GO:0005829">
    <property type="term" value="C:cytosol"/>
    <property type="evidence" value="ECO:0007669"/>
    <property type="project" value="UniProtKB-SubCell"/>
</dbReference>
<organism evidence="5 6">
    <name type="scientific">Trypanosoma cruzi marinkellei</name>
    <dbReference type="NCBI Taxonomy" id="85056"/>
    <lineage>
        <taxon>Eukaryota</taxon>
        <taxon>Discoba</taxon>
        <taxon>Euglenozoa</taxon>
        <taxon>Kinetoplastea</taxon>
        <taxon>Metakinetoplastina</taxon>
        <taxon>Trypanosomatida</taxon>
        <taxon>Trypanosomatidae</taxon>
        <taxon>Trypanosoma</taxon>
        <taxon>Schizotrypanum</taxon>
    </lineage>
</organism>
<dbReference type="InterPro" id="IPR042266">
    <property type="entry name" value="PPPDE_sf"/>
</dbReference>
<dbReference type="Pfam" id="PF05903">
    <property type="entry name" value="Peptidase_C97"/>
    <property type="match status" value="1"/>
</dbReference>
<dbReference type="InterPro" id="IPR017853">
    <property type="entry name" value="GH"/>
</dbReference>
<dbReference type="PROSITE" id="PS51858">
    <property type="entry name" value="PPPDE"/>
    <property type="match status" value="1"/>
</dbReference>
<gene>
    <name evidence="5" type="ORF">MOQ_003780</name>
</gene>
<dbReference type="InterPro" id="IPR008580">
    <property type="entry name" value="PPPDE_dom"/>
</dbReference>
<dbReference type="Gene3D" id="1.20.58.2190">
    <property type="match status" value="1"/>
</dbReference>
<dbReference type="GO" id="GO:0033925">
    <property type="term" value="F:mannosyl-glycoprotein endo-beta-N-acetylglucosaminidase activity"/>
    <property type="evidence" value="ECO:0007669"/>
    <property type="project" value="UniProtKB-EC"/>
</dbReference>
<dbReference type="SUPFAM" id="SSF143503">
    <property type="entry name" value="PUG domain-like"/>
    <property type="match status" value="1"/>
</dbReference>
<protein>
    <submittedName>
        <fullName evidence="5">Endo-beta-N-acetylglucosaminidase, putative</fullName>
    </submittedName>
</protein>
<dbReference type="CDD" id="cd09212">
    <property type="entry name" value="PUB"/>
    <property type="match status" value="1"/>
</dbReference>
<evidence type="ECO:0000256" key="3">
    <source>
        <dbReference type="ARBA" id="ARBA00022801"/>
    </source>
</evidence>
<dbReference type="PANTHER" id="PTHR13246:SF1">
    <property type="entry name" value="CYTOSOLIC ENDO-BETA-N-ACETYLGLUCOSAMINIDASE"/>
    <property type="match status" value="1"/>
</dbReference>
<dbReference type="OrthoDB" id="21221at2759"/>
<dbReference type="GO" id="GO:0008233">
    <property type="term" value="F:peptidase activity"/>
    <property type="evidence" value="ECO:0007669"/>
    <property type="project" value="UniProtKB-KW"/>
</dbReference>
<dbReference type="InterPro" id="IPR036339">
    <property type="entry name" value="PUB-like_dom_sf"/>
</dbReference>
<dbReference type="Pfam" id="PF03644">
    <property type="entry name" value="Glyco_hydro_85"/>
    <property type="match status" value="1"/>
</dbReference>
<dbReference type="Pfam" id="PF09409">
    <property type="entry name" value="PUB"/>
    <property type="match status" value="1"/>
</dbReference>
<dbReference type="Proteomes" id="UP000007350">
    <property type="component" value="Unassembled WGS sequence"/>
</dbReference>
<feature type="domain" description="PPPDE" evidence="4">
    <location>
        <begin position="4"/>
        <end position="147"/>
    </location>
</feature>
<dbReference type="Gene3D" id="3.20.20.80">
    <property type="entry name" value="Glycosidases"/>
    <property type="match status" value="1"/>
</dbReference>
<evidence type="ECO:0000259" key="4">
    <source>
        <dbReference type="PROSITE" id="PS51858"/>
    </source>
</evidence>
<accession>K2NBV5</accession>
<evidence type="ECO:0000256" key="2">
    <source>
        <dbReference type="ARBA" id="ARBA00022670"/>
    </source>
</evidence>
<keyword evidence="3" id="KW-0378">Hydrolase</keyword>
<dbReference type="Gene3D" id="3.90.1720.30">
    <property type="entry name" value="PPPDE domains"/>
    <property type="match status" value="1"/>
</dbReference>
<dbReference type="InterPro" id="IPR005201">
    <property type="entry name" value="TIM_ENGase"/>
</dbReference>
<keyword evidence="2" id="KW-0645">Protease</keyword>
<evidence type="ECO:0000256" key="1">
    <source>
        <dbReference type="ARBA" id="ARBA00008140"/>
    </source>
</evidence>
<reference evidence="5 6" key="1">
    <citation type="journal article" date="2012" name="BMC Genomics">
        <title>Comparative genomic analysis of human infective Trypanosoma cruzi lineages with the bat-restricted subspecies T. cruzi marinkellei.</title>
        <authorList>
            <person name="Franzen O."/>
            <person name="Talavera-Lopez C."/>
            <person name="Ochaya S."/>
            <person name="Butler C.E."/>
            <person name="Messenger L.A."/>
            <person name="Lewis M.D."/>
            <person name="Llewellyn M.S."/>
            <person name="Marinkelle C.J."/>
            <person name="Tyler K.M."/>
            <person name="Miles M.A."/>
            <person name="Andersson B."/>
        </authorList>
    </citation>
    <scope>NUCLEOTIDE SEQUENCE [LARGE SCALE GENOMIC DNA]</scope>
    <source>
        <strain evidence="5 6">B7</strain>
    </source>
</reference>
<dbReference type="InterPro" id="IPR032979">
    <property type="entry name" value="ENGase"/>
</dbReference>
<comment type="caution">
    <text evidence="5">The sequence shown here is derived from an EMBL/GenBank/DDBJ whole genome shotgun (WGS) entry which is preliminary data.</text>
</comment>
<evidence type="ECO:0000313" key="6">
    <source>
        <dbReference type="Proteomes" id="UP000007350"/>
    </source>
</evidence>
<dbReference type="EMBL" id="AHKC01009872">
    <property type="protein sequence ID" value="EKF32366.1"/>
    <property type="molecule type" value="Genomic_DNA"/>
</dbReference>
<dbReference type="CDD" id="cd06547">
    <property type="entry name" value="GH85_ENGase"/>
    <property type="match status" value="1"/>
</dbReference>
<evidence type="ECO:0000313" key="5">
    <source>
        <dbReference type="EMBL" id="EKF32366.1"/>
    </source>
</evidence>
<proteinExistence type="inferred from homology"/>
<dbReference type="SUPFAM" id="SSF51445">
    <property type="entry name" value="(Trans)glycosidases"/>
    <property type="match status" value="1"/>
</dbReference>
<keyword evidence="6" id="KW-1185">Reference proteome</keyword>
<dbReference type="PANTHER" id="PTHR13246">
    <property type="entry name" value="ENDO BETA N-ACETYLGLUCOSAMINIDASE"/>
    <property type="match status" value="1"/>
</dbReference>
<comment type="similarity">
    <text evidence="1">Belongs to the DeSI family.</text>
</comment>
<dbReference type="GO" id="GO:0006508">
    <property type="term" value="P:proteolysis"/>
    <property type="evidence" value="ECO:0007669"/>
    <property type="project" value="UniProtKB-KW"/>
</dbReference>
<dbReference type="AlphaFoldDB" id="K2NBV5"/>
<dbReference type="SMART" id="SM01179">
    <property type="entry name" value="DUF862"/>
    <property type="match status" value="1"/>
</dbReference>